<dbReference type="InterPro" id="IPR029476">
    <property type="entry name" value="DNase_NucA_NucB"/>
</dbReference>
<keyword evidence="7" id="KW-0843">Virulence</keyword>
<keyword evidence="18" id="KW-1185">Reference proteome</keyword>
<dbReference type="InterPro" id="IPR050314">
    <property type="entry name" value="Glycosyl_Hydrlase_18"/>
</dbReference>
<evidence type="ECO:0000256" key="13">
    <source>
        <dbReference type="SAM" id="MobiDB-lite"/>
    </source>
</evidence>
<dbReference type="Gene3D" id="3.20.20.80">
    <property type="entry name" value="Glycosidases"/>
    <property type="match status" value="1"/>
</dbReference>
<dbReference type="GO" id="GO:0008061">
    <property type="term" value="F:chitin binding"/>
    <property type="evidence" value="ECO:0007669"/>
    <property type="project" value="UniProtKB-UniRule"/>
</dbReference>
<dbReference type="InterPro" id="IPR036861">
    <property type="entry name" value="Endochitinase-like_sf"/>
</dbReference>
<accession>A0A7R8APX7</accession>
<dbReference type="SUPFAM" id="SSF57016">
    <property type="entry name" value="Plant lectins/antimicrobial peptides"/>
    <property type="match status" value="1"/>
</dbReference>
<reference evidence="17" key="1">
    <citation type="submission" date="2021-01" db="EMBL/GenBank/DDBJ databases">
        <authorList>
            <consortium name="Aspergillus puulaauensis MK2 genome sequencing consortium"/>
            <person name="Kazuki M."/>
            <person name="Futagami T."/>
        </authorList>
    </citation>
    <scope>NUCLEOTIDE SEQUENCE</scope>
    <source>
        <strain evidence="17">MK2</strain>
    </source>
</reference>
<evidence type="ECO:0000313" key="17">
    <source>
        <dbReference type="EMBL" id="BCS25298.1"/>
    </source>
</evidence>
<comment type="caution">
    <text evidence="11">Lacks conserved residue(s) required for the propagation of feature annotation.</text>
</comment>
<dbReference type="GO" id="GO:0006032">
    <property type="term" value="P:chitin catabolic process"/>
    <property type="evidence" value="ECO:0007669"/>
    <property type="project" value="UniProtKB-KW"/>
</dbReference>
<dbReference type="PROSITE" id="PS01095">
    <property type="entry name" value="GH18_1"/>
    <property type="match status" value="1"/>
</dbReference>
<dbReference type="GO" id="GO:0000272">
    <property type="term" value="P:polysaccharide catabolic process"/>
    <property type="evidence" value="ECO:0007669"/>
    <property type="project" value="UniProtKB-KW"/>
</dbReference>
<evidence type="ECO:0000256" key="10">
    <source>
        <dbReference type="ARBA" id="ARBA00023326"/>
    </source>
</evidence>
<evidence type="ECO:0000259" key="16">
    <source>
        <dbReference type="PROSITE" id="PS51910"/>
    </source>
</evidence>
<dbReference type="Pfam" id="PF14040">
    <property type="entry name" value="DNase_NucA_NucB"/>
    <property type="match status" value="1"/>
</dbReference>
<gene>
    <name evidence="17" type="ORF">APUU_50009A</name>
</gene>
<dbReference type="InterPro" id="IPR018371">
    <property type="entry name" value="Chitin-binding_1_CS"/>
</dbReference>
<feature type="chain" id="PRO_5031352803" description="chitinase" evidence="14">
    <location>
        <begin position="21"/>
        <end position="1791"/>
    </location>
</feature>
<keyword evidence="5 12" id="KW-0378">Hydrolase</keyword>
<dbReference type="InterPro" id="IPR001223">
    <property type="entry name" value="Glyco_hydro18_cat"/>
</dbReference>
<dbReference type="RefSeq" id="XP_041557492.1">
    <property type="nucleotide sequence ID" value="XM_041704959.1"/>
</dbReference>
<reference evidence="17" key="2">
    <citation type="submission" date="2021-02" db="EMBL/GenBank/DDBJ databases">
        <title>Aspergillus puulaauensis MK2 genome sequence.</title>
        <authorList>
            <person name="Futagami T."/>
            <person name="Mori K."/>
            <person name="Kadooka C."/>
            <person name="Tanaka T."/>
        </authorList>
    </citation>
    <scope>NUCLEOTIDE SEQUENCE</scope>
    <source>
        <strain evidence="17">MK2</strain>
    </source>
</reference>
<dbReference type="GO" id="GO:0008843">
    <property type="term" value="F:endochitinase activity"/>
    <property type="evidence" value="ECO:0007669"/>
    <property type="project" value="UniProtKB-EC"/>
</dbReference>
<dbReference type="Pfam" id="PF00704">
    <property type="entry name" value="Glyco_hydro_18"/>
    <property type="match status" value="1"/>
</dbReference>
<evidence type="ECO:0000256" key="8">
    <source>
        <dbReference type="ARBA" id="ARBA00023277"/>
    </source>
</evidence>
<protein>
    <recommendedName>
        <fullName evidence="3">chitinase</fullName>
        <ecNumber evidence="3">3.2.1.14</ecNumber>
    </recommendedName>
</protein>
<evidence type="ECO:0000256" key="9">
    <source>
        <dbReference type="ARBA" id="ARBA00023295"/>
    </source>
</evidence>
<dbReference type="InterPro" id="IPR029070">
    <property type="entry name" value="Chitinase_insertion_sf"/>
</dbReference>
<dbReference type="InterPro" id="IPR011583">
    <property type="entry name" value="Chitinase_II/V-like_cat"/>
</dbReference>
<feature type="domain" description="GH18" evidence="16">
    <location>
        <begin position="141"/>
        <end position="497"/>
    </location>
</feature>
<keyword evidence="6" id="KW-0146">Chitin degradation</keyword>
<dbReference type="Proteomes" id="UP000654913">
    <property type="component" value="Chromosome 5"/>
</dbReference>
<organism evidence="17 18">
    <name type="scientific">Aspergillus puulaauensis</name>
    <dbReference type="NCBI Taxonomy" id="1220207"/>
    <lineage>
        <taxon>Eukaryota</taxon>
        <taxon>Fungi</taxon>
        <taxon>Dikarya</taxon>
        <taxon>Ascomycota</taxon>
        <taxon>Pezizomycotina</taxon>
        <taxon>Eurotiomycetes</taxon>
        <taxon>Eurotiomycetidae</taxon>
        <taxon>Eurotiales</taxon>
        <taxon>Aspergillaceae</taxon>
        <taxon>Aspergillus</taxon>
    </lineage>
</organism>
<keyword evidence="9 12" id="KW-0326">Glycosidase</keyword>
<keyword evidence="10" id="KW-0624">Polysaccharide degradation</keyword>
<dbReference type="InterPro" id="IPR017853">
    <property type="entry name" value="GH"/>
</dbReference>
<dbReference type="CDD" id="cd00035">
    <property type="entry name" value="ChtBD1"/>
    <property type="match status" value="1"/>
</dbReference>
<evidence type="ECO:0000256" key="3">
    <source>
        <dbReference type="ARBA" id="ARBA00012729"/>
    </source>
</evidence>
<dbReference type="EC" id="3.2.1.14" evidence="3"/>
<feature type="disulfide bond" evidence="11">
    <location>
        <begin position="96"/>
        <end position="110"/>
    </location>
</feature>
<dbReference type="OrthoDB" id="73875at2759"/>
<comment type="catalytic activity">
    <reaction evidence="1">
        <text>Random endo-hydrolysis of N-acetyl-beta-D-glucosaminide (1-&gt;4)-beta-linkages in chitin and chitodextrins.</text>
        <dbReference type="EC" id="3.2.1.14"/>
    </reaction>
</comment>
<evidence type="ECO:0000256" key="2">
    <source>
        <dbReference type="ARBA" id="ARBA00008682"/>
    </source>
</evidence>
<keyword evidence="14" id="KW-0732">Signal</keyword>
<dbReference type="PROSITE" id="PS51910">
    <property type="entry name" value="GH18_2"/>
    <property type="match status" value="1"/>
</dbReference>
<dbReference type="SMART" id="SM00270">
    <property type="entry name" value="ChtBD1"/>
    <property type="match status" value="2"/>
</dbReference>
<dbReference type="SUPFAM" id="SSF51445">
    <property type="entry name" value="(Trans)glycosidases"/>
    <property type="match status" value="1"/>
</dbReference>
<feature type="disulfide bond" evidence="11">
    <location>
        <begin position="91"/>
        <end position="103"/>
    </location>
</feature>
<feature type="region of interest" description="Disordered" evidence="13">
    <location>
        <begin position="1003"/>
        <end position="1055"/>
    </location>
</feature>
<dbReference type="InterPro" id="IPR001002">
    <property type="entry name" value="Chitin-bd_1"/>
</dbReference>
<dbReference type="PANTHER" id="PTHR11177:SF402">
    <property type="entry name" value="CHITINASE"/>
    <property type="match status" value="1"/>
</dbReference>
<evidence type="ECO:0000256" key="7">
    <source>
        <dbReference type="ARBA" id="ARBA00023026"/>
    </source>
</evidence>
<dbReference type="Gene3D" id="3.10.50.10">
    <property type="match status" value="1"/>
</dbReference>
<dbReference type="PANTHER" id="PTHR11177">
    <property type="entry name" value="CHITINASE"/>
    <property type="match status" value="1"/>
</dbReference>
<dbReference type="SMART" id="SM00636">
    <property type="entry name" value="Glyco_18"/>
    <property type="match status" value="1"/>
</dbReference>
<dbReference type="SUPFAM" id="SSF54556">
    <property type="entry name" value="Chitinase insertion domain"/>
    <property type="match status" value="1"/>
</dbReference>
<dbReference type="PROSITE" id="PS50941">
    <property type="entry name" value="CHIT_BIND_I_2"/>
    <property type="match status" value="2"/>
</dbReference>
<feature type="domain" description="Chitin-binding type-1" evidence="15">
    <location>
        <begin position="77"/>
        <end position="125"/>
    </location>
</feature>
<evidence type="ECO:0000256" key="14">
    <source>
        <dbReference type="SAM" id="SignalP"/>
    </source>
</evidence>
<evidence type="ECO:0000259" key="15">
    <source>
        <dbReference type="PROSITE" id="PS50941"/>
    </source>
</evidence>
<feature type="compositionally biased region" description="Basic and acidic residues" evidence="13">
    <location>
        <begin position="1010"/>
        <end position="1043"/>
    </location>
</feature>
<dbReference type="PROSITE" id="PS00026">
    <property type="entry name" value="CHIT_BIND_I_1"/>
    <property type="match status" value="1"/>
</dbReference>
<dbReference type="GeneID" id="64975303"/>
<dbReference type="Pfam" id="PF00187">
    <property type="entry name" value="Chitin_bind_1"/>
    <property type="match status" value="1"/>
</dbReference>
<evidence type="ECO:0000256" key="4">
    <source>
        <dbReference type="ARBA" id="ARBA00022669"/>
    </source>
</evidence>
<evidence type="ECO:0000256" key="11">
    <source>
        <dbReference type="PROSITE-ProRule" id="PRU00261"/>
    </source>
</evidence>
<keyword evidence="11" id="KW-1015">Disulfide bond</keyword>
<evidence type="ECO:0000256" key="6">
    <source>
        <dbReference type="ARBA" id="ARBA00023024"/>
    </source>
</evidence>
<comment type="similarity">
    <text evidence="2">Belongs to the glycosyl hydrolase 18 family. Chitinase class V subfamily.</text>
</comment>
<feature type="domain" description="Chitin-binding type-1" evidence="15">
    <location>
        <begin position="32"/>
        <end position="76"/>
    </location>
</feature>
<evidence type="ECO:0000256" key="5">
    <source>
        <dbReference type="ARBA" id="ARBA00022801"/>
    </source>
</evidence>
<feature type="signal peptide" evidence="14">
    <location>
        <begin position="1"/>
        <end position="20"/>
    </location>
</feature>
<dbReference type="EMBL" id="AP024447">
    <property type="protein sequence ID" value="BCS25298.1"/>
    <property type="molecule type" value="Genomic_DNA"/>
</dbReference>
<keyword evidence="4 11" id="KW-0147">Chitin-binding</keyword>
<feature type="disulfide bond" evidence="11">
    <location>
        <begin position="52"/>
        <end position="66"/>
    </location>
</feature>
<keyword evidence="8" id="KW-0119">Carbohydrate metabolism</keyword>
<dbReference type="InterPro" id="IPR001579">
    <property type="entry name" value="Glyco_hydro_18_chit_AS"/>
</dbReference>
<evidence type="ECO:0000256" key="12">
    <source>
        <dbReference type="RuleBase" id="RU000489"/>
    </source>
</evidence>
<evidence type="ECO:0000313" key="18">
    <source>
        <dbReference type="Proteomes" id="UP000654913"/>
    </source>
</evidence>
<name>A0A7R8APX7_9EURO</name>
<feature type="disulfide bond" evidence="11">
    <location>
        <begin position="70"/>
        <end position="74"/>
    </location>
</feature>
<dbReference type="KEGG" id="apuu:APUU_50009A"/>
<proteinExistence type="inferred from homology"/>
<evidence type="ECO:0000256" key="1">
    <source>
        <dbReference type="ARBA" id="ARBA00000822"/>
    </source>
</evidence>
<sequence>MRAVKFAGTLGSLAWTLTLAHYIYLQIPAAMAQGLGEPGGTCSEAIPCYQGCCSKEGQCGFTEKHCGDGCQHNCNATAECGQFATEGNRDCPINVCCSEFGYCGVTEGFCGDGCQPNSNGGGCGDPDRPQCSANTDALSYKRRIAYYELFHIAKGCNVREPENIVVAPFTHINLAFVNFGDDYTLVDEYGDIIDRMSFLKFTNAGLRINIAVGGWSFSDPPTQNLWSDMASSHPNRRVFINSVVQYLRNYHLDGVDLDWEYPVATERGGNPDDGANLVTLLAELREAFDKEDPGWEISITLPTSYWYLQGFDLERTQKYVNYFNMMTYDLHGMWDQDIKWTGPYLRGHTDIQQIDQGLDLLWRNNIQPENVVFGFAFYGRSFTMKDPSCYRPNGKCEFSGGGRPGSCSNTAGILTFAEVSARNHSLDVDTFYDSDTTVKYNTYEGDQWISYDDEQSYYDKKKFLTERCLSGLMVWAIDQDDGDFTALSGIFGEDIGVLQMSGGGLDDNAKEALADVLGAYTGQDCFVSPRCTDGSSKEQSPDQVCPAGFMSVETAHNPVQSPGHEHHGLCAEGWYRHICCPKSAMPKNCEWNGAPERSMFGCDGQCGPSQFKLNQDTALDARGEGSCYIGHRNLCCDSTAAISECYWTECQGLFLETELPVCPSDFTYMTYRLDKPDGKPWCSDVHRFAPHYSMKSALCCPKQQTPRSCSWTNDNFDAPGVDDNVWDWVCKPSKCPKGSVEFGSALHPATSKAELGKGGISCESVTLPSNIDPEFSFCCDPPSKFNEEWPVDPKYLWEHYYNDPADSDVVWEYSDEYEKNNKDDQRAAAGAEDGSDAYGFVMLDGPEGSIDNSFADTHTVVRRSASITNKKRSVVTTNKTQLNSVFDHSEQTLHIYCNYPQGSKECDKIFIDGAEDTIIRLPVHVGEGPFARVVSMKLSHEGYELPDHHIEHRRVKRNGNPVYEVKIDYNFHLIHPKRADEPVNIRVDYTNLLGYWDEMTNSPASRMKRGQGEEGLTKDEWKRRVGRAAARDQSKRKRSEQPVRAKTSMDSPRSRGEKRWWGVFGEWLSKLTTVTMSELGVIPLGWARTMNLFYAQSGCPGETFYADLSVDLEANFVMDATYAYYLSATFIPPSKPEAFAYFGMSPTAYLGLHLEGNARMQYDTGRKKIIDTLSYPGLAVKGIAAVGPTLDVYGKISGLITLHGEVDAGAEVAFGKAEVFWPQDDASKDKYETLVGLESDTRAPAPLSVEPVFRAGVAVDAQLSVHVTPEANVGIKIGGGKLVGGATLMDAQLSGYLRGILSFQGHGDYETDSNSFSYRFGAYLFYNIGYKATARVLEFLDWALDPREAYDSDRTIKLYEKTGTIPMSSEEVDKEERMAAAPYIDGLDAAHNATVRGSDTSLSTYHAPRLVPRAGDKNGALDPKVQIPLKCPPKSTGSVRLPELRISCAFLFPVAEVNLNDKSISRRVEGLCPPIMRIPDNKRITQLTYSGNQRRRDDRRADQCGTSFCADEEKKLNTYLDRTPKTWLKLQCDEFPWASAEQGGLFLDAGSRSQTCVPAYQNNWHGQCVKLMGYMQSNWAKLETDRATGDTRGDYWVPWQGKAANVWTTAGEHGAAGSKYNQKLIEYPTRQPLPDGVNNGNRNNEKQSWKFKRDYEATWLYKTVPYDNDWWDAKSYRYKKPDKYGTVSGSEEVICAINIFEQDDVYKLPFASGKIFNALCRQPNDTPSNTFEIRGSYTECYVEFAPLGGGNPMDTSKRDWVVKSVTLLDDMKAEEDPTDNANNSFGIGSSK</sequence>
<dbReference type="Gene3D" id="3.30.60.10">
    <property type="entry name" value="Endochitinase-like"/>
    <property type="match status" value="1"/>
</dbReference>